<dbReference type="SUPFAM" id="SSF52540">
    <property type="entry name" value="P-loop containing nucleoside triphosphate hydrolases"/>
    <property type="match status" value="2"/>
</dbReference>
<dbReference type="InterPro" id="IPR010285">
    <property type="entry name" value="DNA_helicase_pif1-like_DEAD"/>
</dbReference>
<evidence type="ECO:0000256" key="4">
    <source>
        <dbReference type="ARBA" id="ARBA00022741"/>
    </source>
</evidence>
<evidence type="ECO:0000256" key="15">
    <source>
        <dbReference type="ARBA" id="ARBA00048954"/>
    </source>
</evidence>
<keyword evidence="20" id="KW-1185">Reference proteome</keyword>
<comment type="subunit">
    <text evidence="16">Monomer. Interacts with telomerase.</text>
</comment>
<evidence type="ECO:0000256" key="8">
    <source>
        <dbReference type="ARBA" id="ARBA00022840"/>
    </source>
</evidence>
<dbReference type="GO" id="GO:0043139">
    <property type="term" value="F:5'-3' DNA helicase activity"/>
    <property type="evidence" value="ECO:0007669"/>
    <property type="project" value="UniProtKB-UniRule"/>
</dbReference>
<evidence type="ECO:0000256" key="6">
    <source>
        <dbReference type="ARBA" id="ARBA00022801"/>
    </source>
</evidence>
<dbReference type="InterPro" id="IPR027417">
    <property type="entry name" value="P-loop_NTPase"/>
</dbReference>
<evidence type="ECO:0000256" key="7">
    <source>
        <dbReference type="ARBA" id="ARBA00022806"/>
    </source>
</evidence>
<evidence type="ECO:0000313" key="19">
    <source>
        <dbReference type="EMBL" id="SCV02632.1"/>
    </source>
</evidence>
<evidence type="ECO:0000256" key="2">
    <source>
        <dbReference type="ARBA" id="ARBA00004443"/>
    </source>
</evidence>
<dbReference type="GO" id="GO:0051880">
    <property type="term" value="F:G-quadruplex DNA binding"/>
    <property type="evidence" value="ECO:0007669"/>
    <property type="project" value="UniProtKB-UniRule"/>
</dbReference>
<dbReference type="GO" id="GO:0006310">
    <property type="term" value="P:DNA recombination"/>
    <property type="evidence" value="ECO:0007669"/>
    <property type="project" value="UniProtKB-UniRule"/>
</dbReference>
<evidence type="ECO:0000256" key="11">
    <source>
        <dbReference type="ARBA" id="ARBA00023172"/>
    </source>
</evidence>
<dbReference type="FunFam" id="3.40.50.300:FF:001226">
    <property type="entry name" value="ATP-dependent DNA helicase PIF1"/>
    <property type="match status" value="1"/>
</dbReference>
<keyword evidence="11 16" id="KW-0233">DNA recombination</keyword>
<keyword evidence="7 16" id="KW-0347">Helicase</keyword>
<dbReference type="EC" id="5.6.2.3" evidence="16"/>
<evidence type="ECO:0000256" key="13">
    <source>
        <dbReference type="ARBA" id="ARBA00023235"/>
    </source>
</evidence>
<keyword evidence="10 16" id="KW-0496">Mitochondrion</keyword>
<dbReference type="GO" id="GO:0005743">
    <property type="term" value="C:mitochondrial inner membrane"/>
    <property type="evidence" value="ECO:0007669"/>
    <property type="project" value="UniProtKB-SubCell"/>
</dbReference>
<dbReference type="OrthoDB" id="432234at2759"/>
<evidence type="ECO:0000256" key="10">
    <source>
        <dbReference type="ARBA" id="ARBA00023128"/>
    </source>
</evidence>
<feature type="domain" description="AAA+ ATPase" evidence="18">
    <location>
        <begin position="238"/>
        <end position="534"/>
    </location>
</feature>
<gene>
    <name evidence="16" type="primary">PIF1</name>
    <name evidence="19" type="ORF">LAMI_0H01354G</name>
</gene>
<dbReference type="HAMAP" id="MF_03176">
    <property type="entry name" value="PIF1"/>
    <property type="match status" value="1"/>
</dbReference>
<evidence type="ECO:0000256" key="9">
    <source>
        <dbReference type="ARBA" id="ARBA00023125"/>
    </source>
</evidence>
<accession>A0A1G4KDP5</accession>
<feature type="binding site" evidence="16">
    <location>
        <begin position="246"/>
        <end position="253"/>
    </location>
    <ligand>
        <name>ATP</name>
        <dbReference type="ChEBI" id="CHEBI:30616"/>
    </ligand>
</feature>
<dbReference type="PANTHER" id="PTHR47642:SF5">
    <property type="entry name" value="ATP-DEPENDENT DNA HELICASE"/>
    <property type="match status" value="1"/>
</dbReference>
<dbReference type="GO" id="GO:0000723">
    <property type="term" value="P:telomere maintenance"/>
    <property type="evidence" value="ECO:0007669"/>
    <property type="project" value="InterPro"/>
</dbReference>
<dbReference type="Gene3D" id="3.40.50.300">
    <property type="entry name" value="P-loop containing nucleotide triphosphate hydrolases"/>
    <property type="match status" value="1"/>
</dbReference>
<dbReference type="InterPro" id="IPR003593">
    <property type="entry name" value="AAA+_ATPase"/>
</dbReference>
<evidence type="ECO:0000256" key="12">
    <source>
        <dbReference type="ARBA" id="ARBA00023204"/>
    </source>
</evidence>
<evidence type="ECO:0000313" key="20">
    <source>
        <dbReference type="Proteomes" id="UP000191024"/>
    </source>
</evidence>
<dbReference type="GO" id="GO:0016887">
    <property type="term" value="F:ATP hydrolysis activity"/>
    <property type="evidence" value="ECO:0007669"/>
    <property type="project" value="RHEA"/>
</dbReference>
<keyword evidence="14 16" id="KW-0539">Nucleus</keyword>
<evidence type="ECO:0000256" key="17">
    <source>
        <dbReference type="SAM" id="MobiDB-lite"/>
    </source>
</evidence>
<dbReference type="PANTHER" id="PTHR47642">
    <property type="entry name" value="ATP-DEPENDENT DNA HELICASE"/>
    <property type="match status" value="1"/>
</dbReference>
<dbReference type="Pfam" id="PF05970">
    <property type="entry name" value="PIF1"/>
    <property type="match status" value="1"/>
</dbReference>
<keyword evidence="13 16" id="KW-0413">Isomerase</keyword>
<keyword evidence="4 16" id="KW-0547">Nucleotide-binding</keyword>
<dbReference type="InterPro" id="IPR048293">
    <property type="entry name" value="PIF1_RRM3_pfh1"/>
</dbReference>
<proteinExistence type="inferred from homology"/>
<comment type="cofactor">
    <cofactor evidence="1 16">
        <name>Mg(2+)</name>
        <dbReference type="ChEBI" id="CHEBI:18420"/>
    </cofactor>
</comment>
<dbReference type="AlphaFoldDB" id="A0A1G4KDP5"/>
<evidence type="ECO:0000256" key="5">
    <source>
        <dbReference type="ARBA" id="ARBA00022763"/>
    </source>
</evidence>
<dbReference type="SMART" id="SM00382">
    <property type="entry name" value="AAA"/>
    <property type="match status" value="1"/>
</dbReference>
<dbReference type="GO" id="GO:0006281">
    <property type="term" value="P:DNA repair"/>
    <property type="evidence" value="ECO:0007669"/>
    <property type="project" value="UniProtKB-UniRule"/>
</dbReference>
<dbReference type="Pfam" id="PF21530">
    <property type="entry name" value="Pif1_2B_dom"/>
    <property type="match status" value="1"/>
</dbReference>
<feature type="compositionally biased region" description="Basic and acidic residues" evidence="17">
    <location>
        <begin position="161"/>
        <end position="171"/>
    </location>
</feature>
<feature type="DNA-binding region" evidence="16">
    <location>
        <begin position="712"/>
        <end position="731"/>
    </location>
</feature>
<dbReference type="Proteomes" id="UP000191024">
    <property type="component" value="Chromosome H"/>
</dbReference>
<dbReference type="GO" id="GO:0032211">
    <property type="term" value="P:negative regulation of telomere maintenance via telomerase"/>
    <property type="evidence" value="ECO:0007669"/>
    <property type="project" value="UniProtKB-UniRule"/>
</dbReference>
<dbReference type="InterPro" id="IPR051055">
    <property type="entry name" value="PIF1_helicase"/>
</dbReference>
<comment type="function">
    <text evidence="16">DNA-dependent ATPase and 5'-3' DNA helicase required for the maintenance of both mitochondrial and nuclear genome stability. Efficiently unwinds G-quadruplex (G4) DNA structures and forked RNA-DNA hybrids. Resolves G4 structures, preventing replication pausing and double-strand breaks (DSBs) at G4 motifs. Involved in the maintenance of telomeric DNA. Inhibits telomere elongation, de novo telomere formation and telomere addition to DSBs via catalytic inhibition of telomerase. Reduces the processivity of telomerase by displacing active telomerase from DNA ends. Releases telomerase by unwinding the short telomerase RNA/telomeric DNA hybrid that is the intermediate in the telomerase reaction. Involved in the maintenance of ribosomal (rDNA). Required for efficient fork arrest at the replicaion fork barrier within rDNA. Involved in the maintenance of mitochondrial (mtDNA). Required to maintain mtDNA under conditions that introduce dsDNA breaks in mtDNA, either preventing or repairing dsDNA breaks. May inhibit replication progression to allow time for repair. May have a general role in chromosomal replication by affecting Okazaki fragment maturation. May have a role in conjunction with DNA2 helicase/nuclease in 5'-flap extension during Okazaki fragment processing.</text>
</comment>
<keyword evidence="5 16" id="KW-0227">DNA damage</keyword>
<dbReference type="GO" id="GO:0003697">
    <property type="term" value="F:single-stranded DNA binding"/>
    <property type="evidence" value="ECO:0007669"/>
    <property type="project" value="UniProtKB-ARBA"/>
</dbReference>
<dbReference type="GO" id="GO:0010521">
    <property type="term" value="F:telomerase inhibitor activity"/>
    <property type="evidence" value="ECO:0007669"/>
    <property type="project" value="UniProtKB-UniRule"/>
</dbReference>
<keyword evidence="8 16" id="KW-0067">ATP-binding</keyword>
<sequence>MKLGRLIRIRIRSPFGITRNIHSHRVLLTMKLSQHYQTSLQNERAKSWDSSELCQLLSDSDEWDDEPALKKVKLKPTNTLESTIFESGSDDDDLMILLEQKAPVRAELPATLLLDDENTNLASRHHKVHTESKNLDTSSSQDKTPLASSYQASDASYVPSSKDEVNEVDVTKDTKRPALRARNHELVFLTQQTNMHENNSKEGSAEPASRTSTGIARKQVQGLVLSEEQESVIELAKQGLNIFYTGSAGTGKSVLLRVLIKTLRRMYGHGSVAVTASTGLAACSIGGITVHSFAGIGLGIGEPSKLVQKVKRSKKHVLRWQNISALVIDEVSMIDGELLDKLDHVAKKIRKDSSPFGGIQIILSGDFFQLPPVNKNQNQEIKFAFDSSAWKDSINATIMLQKVFRQQGDGRFIQMLNDMRMGNIDSETELEFKKLSRPLPDDEIIPAELYSTRNEVERANNSRLYNLPGRVRLYQAIDGGELSDVDAKEKLLANFLAPRELQLKVGAQVMMIKNIDDTLVNGSLGKVIDFIDSDTYLFYEKLRSNPDMKEGDLNVLLSGKRLPDMHSDDEDDANQRVKRKKTLKGTFCKSDKDEPEEKLGETIFDFLRDGIDATDPQTMANAERKRRLIEELHESSSARKLPLVRFLTPDGSSRCVLVRPEDWAIEDENEKPLVSRVQLPLMLAWALSIHKSQGQTLPKVKVDLRRIFEKGQAYVALSRAVSRSGLQVLNFNRSKVQAHGSVIEFYKTLSSAHEAKKRFDNSTRIQPKLNFAPKTITKVPKKSVTRQPVDRISLLLAQKNNRKNIEIMDNSSAL</sequence>
<evidence type="ECO:0000256" key="1">
    <source>
        <dbReference type="ARBA" id="ARBA00001946"/>
    </source>
</evidence>
<comment type="subcellular location">
    <subcellularLocation>
        <location evidence="2">Mitochondrion inner membrane</location>
        <topology evidence="2">Peripheral membrane protein</topology>
        <orientation evidence="2">Matrix side</orientation>
    </subcellularLocation>
    <subcellularLocation>
        <location evidence="3">Nucleus</location>
        <location evidence="3">Nucleolus</location>
    </subcellularLocation>
    <subcellularLocation>
        <location evidence="16">Nucleus</location>
    </subcellularLocation>
    <subcellularLocation>
        <location evidence="16">Mitochondrion</location>
    </subcellularLocation>
</comment>
<feature type="compositionally biased region" description="Polar residues" evidence="17">
    <location>
        <begin position="135"/>
        <end position="154"/>
    </location>
</feature>
<feature type="region of interest" description="Disordered" evidence="17">
    <location>
        <begin position="192"/>
        <end position="213"/>
    </location>
</feature>
<dbReference type="CDD" id="cd18809">
    <property type="entry name" value="SF1_C_RecD"/>
    <property type="match status" value="1"/>
</dbReference>
<organism evidence="19 20">
    <name type="scientific">Lachancea mirantina</name>
    <dbReference type="NCBI Taxonomy" id="1230905"/>
    <lineage>
        <taxon>Eukaryota</taxon>
        <taxon>Fungi</taxon>
        <taxon>Dikarya</taxon>
        <taxon>Ascomycota</taxon>
        <taxon>Saccharomycotina</taxon>
        <taxon>Saccharomycetes</taxon>
        <taxon>Saccharomycetales</taxon>
        <taxon>Saccharomycetaceae</taxon>
        <taxon>Lachancea</taxon>
    </lineage>
</organism>
<dbReference type="GO" id="GO:0160225">
    <property type="term" value="F:G-quadruplex unwinding activity"/>
    <property type="evidence" value="ECO:0007669"/>
    <property type="project" value="UniProtKB-UniRule"/>
</dbReference>
<evidence type="ECO:0000259" key="18">
    <source>
        <dbReference type="SMART" id="SM00382"/>
    </source>
</evidence>
<name>A0A1G4KDP5_9SACH</name>
<dbReference type="InterPro" id="IPR049163">
    <property type="entry name" value="Pif1-like_2B_dom"/>
</dbReference>
<feature type="region of interest" description="Disordered" evidence="17">
    <location>
        <begin position="125"/>
        <end position="171"/>
    </location>
</feature>
<reference evidence="20" key="1">
    <citation type="submission" date="2016-03" db="EMBL/GenBank/DDBJ databases">
        <authorList>
            <person name="Devillers H."/>
        </authorList>
    </citation>
    <scope>NUCLEOTIDE SEQUENCE [LARGE SCALE GENOMIC DNA]</scope>
</reference>
<dbReference type="EMBL" id="LT598468">
    <property type="protein sequence ID" value="SCV02632.1"/>
    <property type="molecule type" value="Genomic_DNA"/>
</dbReference>
<evidence type="ECO:0000256" key="3">
    <source>
        <dbReference type="ARBA" id="ARBA00004604"/>
    </source>
</evidence>
<evidence type="ECO:0000256" key="16">
    <source>
        <dbReference type="HAMAP-Rule" id="MF_03176"/>
    </source>
</evidence>
<dbReference type="GO" id="GO:0005730">
    <property type="term" value="C:nucleolus"/>
    <property type="evidence" value="ECO:0007669"/>
    <property type="project" value="UniProtKB-SubCell"/>
</dbReference>
<protein>
    <recommendedName>
        <fullName evidence="16">ATP-dependent DNA helicase PIF1</fullName>
        <ecNumber evidence="16">5.6.2.3</ecNumber>
    </recommendedName>
    <alternativeName>
        <fullName evidence="16">DNA 5'-3' helicase PIF1</fullName>
    </alternativeName>
    <alternativeName>
        <fullName evidence="16">DNA repair and recombination helicase PIF1</fullName>
    </alternativeName>
</protein>
<keyword evidence="6 16" id="KW-0378">Hydrolase</keyword>
<keyword evidence="9 16" id="KW-0238">DNA-binding</keyword>
<comment type="catalytic activity">
    <reaction evidence="15 16">
        <text>ATP + H2O = ADP + phosphate + H(+)</text>
        <dbReference type="Rhea" id="RHEA:13065"/>
        <dbReference type="ChEBI" id="CHEBI:15377"/>
        <dbReference type="ChEBI" id="CHEBI:15378"/>
        <dbReference type="ChEBI" id="CHEBI:30616"/>
        <dbReference type="ChEBI" id="CHEBI:43474"/>
        <dbReference type="ChEBI" id="CHEBI:456216"/>
        <dbReference type="EC" id="5.6.2.3"/>
    </reaction>
</comment>
<comment type="similarity">
    <text evidence="16">Belongs to the helicase family. PIF1 subfamily.</text>
</comment>
<keyword evidence="12 16" id="KW-0234">DNA repair</keyword>
<dbReference type="STRING" id="1230905.A0A1G4KDP5"/>
<dbReference type="CDD" id="cd18037">
    <property type="entry name" value="DEXSc_Pif1_like"/>
    <property type="match status" value="1"/>
</dbReference>
<evidence type="ECO:0000256" key="14">
    <source>
        <dbReference type="ARBA" id="ARBA00023242"/>
    </source>
</evidence>
<dbReference type="GO" id="GO:0005524">
    <property type="term" value="F:ATP binding"/>
    <property type="evidence" value="ECO:0007669"/>
    <property type="project" value="UniProtKB-UniRule"/>
</dbReference>